<evidence type="ECO:0000313" key="2">
    <source>
        <dbReference type="Proteomes" id="UP001157502"/>
    </source>
</evidence>
<proteinExistence type="predicted"/>
<gene>
    <name evidence="1" type="ORF">DPEC_G00072870</name>
</gene>
<dbReference type="EMBL" id="CM055733">
    <property type="protein sequence ID" value="KAJ8010232.1"/>
    <property type="molecule type" value="Genomic_DNA"/>
</dbReference>
<dbReference type="Proteomes" id="UP001157502">
    <property type="component" value="Chromosome 6"/>
</dbReference>
<protein>
    <submittedName>
        <fullName evidence="1">Uncharacterized protein</fullName>
    </submittedName>
</protein>
<comment type="caution">
    <text evidence="1">The sequence shown here is derived from an EMBL/GenBank/DDBJ whole genome shotgun (WGS) entry which is preliminary data.</text>
</comment>
<accession>A0ACC2H2S3</accession>
<evidence type="ECO:0000313" key="1">
    <source>
        <dbReference type="EMBL" id="KAJ8010232.1"/>
    </source>
</evidence>
<sequence>MVAFVTRNPDSTKLAGHGRGPAAAELAAHRRLKLAPLALSSTSLSVGCPIGNLLFSLESLFGCLVFCRVVPHSS</sequence>
<reference evidence="1" key="1">
    <citation type="submission" date="2021-05" db="EMBL/GenBank/DDBJ databases">
        <authorList>
            <person name="Pan Q."/>
            <person name="Jouanno E."/>
            <person name="Zahm M."/>
            <person name="Klopp C."/>
            <person name="Cabau C."/>
            <person name="Louis A."/>
            <person name="Berthelot C."/>
            <person name="Parey E."/>
            <person name="Roest Crollius H."/>
            <person name="Montfort J."/>
            <person name="Robinson-Rechavi M."/>
            <person name="Bouchez O."/>
            <person name="Lampietro C."/>
            <person name="Lopez Roques C."/>
            <person name="Donnadieu C."/>
            <person name="Postlethwait J."/>
            <person name="Bobe J."/>
            <person name="Dillon D."/>
            <person name="Chandos A."/>
            <person name="von Hippel F."/>
            <person name="Guiguen Y."/>
        </authorList>
    </citation>
    <scope>NUCLEOTIDE SEQUENCE</scope>
    <source>
        <strain evidence="1">YG-Jan2019</strain>
    </source>
</reference>
<name>A0ACC2H2S3_DALPE</name>
<organism evidence="1 2">
    <name type="scientific">Dallia pectoralis</name>
    <name type="common">Alaska blackfish</name>
    <dbReference type="NCBI Taxonomy" id="75939"/>
    <lineage>
        <taxon>Eukaryota</taxon>
        <taxon>Metazoa</taxon>
        <taxon>Chordata</taxon>
        <taxon>Craniata</taxon>
        <taxon>Vertebrata</taxon>
        <taxon>Euteleostomi</taxon>
        <taxon>Actinopterygii</taxon>
        <taxon>Neopterygii</taxon>
        <taxon>Teleostei</taxon>
        <taxon>Protacanthopterygii</taxon>
        <taxon>Esociformes</taxon>
        <taxon>Umbridae</taxon>
        <taxon>Dallia</taxon>
    </lineage>
</organism>
<keyword evidence="2" id="KW-1185">Reference proteome</keyword>